<evidence type="ECO:0000256" key="11">
    <source>
        <dbReference type="ARBA" id="ARBA00022833"/>
    </source>
</evidence>
<evidence type="ECO:0000256" key="20">
    <source>
        <dbReference type="SAM" id="MobiDB-lite"/>
    </source>
</evidence>
<comment type="subcellular location">
    <subcellularLocation>
        <location evidence="3">Cytoplasm</location>
        <location evidence="3">Cytoskeleton</location>
        <location evidence="3">Cilium basal body</location>
    </subcellularLocation>
    <subcellularLocation>
        <location evidence="2">Cytoplasm</location>
        <location evidence="2">Cytoskeleton</location>
        <location evidence="2">Microtubule organizing center</location>
        <location evidence="2">Centrosome</location>
        <location evidence="2">Centriole</location>
    </subcellularLocation>
    <subcellularLocation>
        <location evidence="4">Cytoplasm</location>
        <location evidence="4">Cytosol</location>
    </subcellularLocation>
</comment>
<dbReference type="FunFam" id="3.40.630.10:FF:000011">
    <property type="entry name" value="cytosolic carboxypeptidase 2 isoform X1"/>
    <property type="match status" value="1"/>
</dbReference>
<feature type="active site" description="Proton donor/acceptor" evidence="19">
    <location>
        <position position="464"/>
    </location>
</feature>
<evidence type="ECO:0000256" key="15">
    <source>
        <dbReference type="ARBA" id="ARBA00029302"/>
    </source>
</evidence>
<gene>
    <name evidence="22" type="ORF">AB205_0194350</name>
</gene>
<keyword evidence="23" id="KW-1185">Reference proteome</keyword>
<dbReference type="OrthoDB" id="10253041at2759"/>
<feature type="region of interest" description="Disordered" evidence="20">
    <location>
        <begin position="573"/>
        <end position="663"/>
    </location>
</feature>
<comment type="catalytic activity">
    <reaction evidence="15">
        <text>(L-glutamyl)(n+1)-gamma-L-glutamyl-L-glutamyl-[protein] + H2O = (L-glutamyl)(n)-gamma-L-glutamyl-L-glutamyl-[protein] + L-glutamate</text>
        <dbReference type="Rhea" id="RHEA:60004"/>
        <dbReference type="Rhea" id="RHEA-COMP:15519"/>
        <dbReference type="Rhea" id="RHEA-COMP:15675"/>
        <dbReference type="ChEBI" id="CHEBI:15377"/>
        <dbReference type="ChEBI" id="CHEBI:29985"/>
        <dbReference type="ChEBI" id="CHEBI:143623"/>
    </reaction>
    <physiologicalReaction direction="left-to-right" evidence="15">
        <dbReference type="Rhea" id="RHEA:60005"/>
    </physiologicalReaction>
</comment>
<keyword evidence="6" id="KW-0963">Cytoplasm</keyword>
<keyword evidence="11" id="KW-0862">Zinc</keyword>
<dbReference type="PROSITE" id="PS52035">
    <property type="entry name" value="PEPTIDASE_M14"/>
    <property type="match status" value="1"/>
</dbReference>
<evidence type="ECO:0000313" key="23">
    <source>
        <dbReference type="Proteomes" id="UP000228934"/>
    </source>
</evidence>
<dbReference type="InterPro" id="IPR000834">
    <property type="entry name" value="Peptidase_M14"/>
</dbReference>
<evidence type="ECO:0000256" key="3">
    <source>
        <dbReference type="ARBA" id="ARBA00004120"/>
    </source>
</evidence>
<comment type="cofactor">
    <cofactor evidence="1">
        <name>Zn(2+)</name>
        <dbReference type="ChEBI" id="CHEBI:29105"/>
    </cofactor>
</comment>
<feature type="compositionally biased region" description="Low complexity" evidence="20">
    <location>
        <begin position="546"/>
        <end position="561"/>
    </location>
</feature>
<dbReference type="GO" id="GO:0005829">
    <property type="term" value="C:cytosol"/>
    <property type="evidence" value="ECO:0007669"/>
    <property type="project" value="UniProtKB-SubCell"/>
</dbReference>
<keyword evidence="14" id="KW-0966">Cell projection</keyword>
<evidence type="ECO:0000256" key="12">
    <source>
        <dbReference type="ARBA" id="ARBA00023049"/>
    </source>
</evidence>
<dbReference type="Pfam" id="PF18027">
    <property type="entry name" value="Pepdidase_M14_N"/>
    <property type="match status" value="1"/>
</dbReference>
<keyword evidence="9" id="KW-0479">Metal-binding</keyword>
<evidence type="ECO:0000256" key="16">
    <source>
        <dbReference type="ARBA" id="ARBA00041046"/>
    </source>
</evidence>
<evidence type="ECO:0000256" key="4">
    <source>
        <dbReference type="ARBA" id="ARBA00004514"/>
    </source>
</evidence>
<dbReference type="InterPro" id="IPR040626">
    <property type="entry name" value="Pepdidase_M14_N"/>
</dbReference>
<evidence type="ECO:0000256" key="9">
    <source>
        <dbReference type="ARBA" id="ARBA00022723"/>
    </source>
</evidence>
<dbReference type="InterPro" id="IPR050821">
    <property type="entry name" value="Cytosolic_carboxypeptidase"/>
</dbReference>
<feature type="compositionally biased region" description="Basic and acidic residues" evidence="20">
    <location>
        <begin position="622"/>
        <end position="635"/>
    </location>
</feature>
<dbReference type="GO" id="GO:0008270">
    <property type="term" value="F:zinc ion binding"/>
    <property type="evidence" value="ECO:0007669"/>
    <property type="project" value="InterPro"/>
</dbReference>
<keyword evidence="13" id="KW-0206">Cytoskeleton</keyword>
<evidence type="ECO:0000256" key="13">
    <source>
        <dbReference type="ARBA" id="ARBA00023212"/>
    </source>
</evidence>
<feature type="compositionally biased region" description="Basic residues" evidence="20">
    <location>
        <begin position="573"/>
        <end position="597"/>
    </location>
</feature>
<dbReference type="PANTHER" id="PTHR12756">
    <property type="entry name" value="CYTOSOLIC CARBOXYPEPTIDASE"/>
    <property type="match status" value="1"/>
</dbReference>
<evidence type="ECO:0000256" key="5">
    <source>
        <dbReference type="ARBA" id="ARBA00005988"/>
    </source>
</evidence>
<dbReference type="EMBL" id="KV925890">
    <property type="protein sequence ID" value="PIO35608.1"/>
    <property type="molecule type" value="Genomic_DNA"/>
</dbReference>
<dbReference type="Gene3D" id="2.60.40.3120">
    <property type="match status" value="1"/>
</dbReference>
<dbReference type="PANTHER" id="PTHR12756:SF41">
    <property type="entry name" value="CYTOSOLIC CARBOXYPEPTIDASE 2"/>
    <property type="match status" value="1"/>
</dbReference>
<keyword evidence="12" id="KW-0482">Metalloprotease</keyword>
<evidence type="ECO:0000313" key="22">
    <source>
        <dbReference type="EMBL" id="PIO35608.1"/>
    </source>
</evidence>
<organism evidence="22 23">
    <name type="scientific">Aquarana catesbeiana</name>
    <name type="common">American bullfrog</name>
    <name type="synonym">Rana catesbeiana</name>
    <dbReference type="NCBI Taxonomy" id="8400"/>
    <lineage>
        <taxon>Eukaryota</taxon>
        <taxon>Metazoa</taxon>
        <taxon>Chordata</taxon>
        <taxon>Craniata</taxon>
        <taxon>Vertebrata</taxon>
        <taxon>Euteleostomi</taxon>
        <taxon>Amphibia</taxon>
        <taxon>Batrachia</taxon>
        <taxon>Anura</taxon>
        <taxon>Neobatrachia</taxon>
        <taxon>Ranoidea</taxon>
        <taxon>Ranidae</taxon>
        <taxon>Aquarana</taxon>
    </lineage>
</organism>
<evidence type="ECO:0000256" key="2">
    <source>
        <dbReference type="ARBA" id="ARBA00004114"/>
    </source>
</evidence>
<sequence length="826" mass="93737">SLLLESTGFKSRQIVFDNQEGQIIPRLRKPRDLFSTFRENGFLKPPRWPTECEVIPGEITHIEWDPPHPEPFYRHTGKEAMPSVSGEGDGKVVYEIKPAFKGSHYTGSRTGGRRCVIYTPCSNVDGINNNNLQFESRFESGNLQKAVKIKHTQWFYFQVKNTKKGVPYRFTITNLMKSNSLYNAGMKPLMYSEHNATLTGEGWKREGRDIKYYRNSRPQGGGSLYCLTWTFEFPHDNDTCFFAHCYPYTYSDLHRDIETWTSDPDRSQYCKLRTLCRSLAGNTVYLMTITSPSVKPELATSKKAVVVTARVHPGETNGSWMMKGFLDFILSDSPDAHLLRDMFIFKVIPMLNPDGVIVGNYRCSLSGRDLNRNYRSMLKDSYPCIWHTRAMVKSRKNNVFMYGCNNKGHPESRLHERVFPLMLSKNAPDKFFFKGCKFKVQKSKEGTGRIVMWRHGISNSYTMESTFGGSTLGDRKGTHFTTNDLKSMGHHFCDTLLDYCDPDSTKLKVCLSELQTIVQEEIKEKLKQLGRDVDSDVNLSDISLSDIESSTSGSNSSESDGLPAHLLNMAEKKKKRLRSRKERNRMYQKRSSKHKSKSQISMVDVTESTNQRAKSTVSKSSSKGDTEKRKREQMKSLESALSQTDMVQTAVAPPAEKPTLSYSRKPESISMKTQLINKLPTSFIGDFSMIDHVCPRHSTKKTQETVNSNRLPLIVTVIQRTTLPPLPKDSSPIKQHPPPFHAMLDFNNDKSQVTDHVLKRDKPVISRSLVPSVGTKSYSYATTVDKLKSSEASSSTIDLQLGLSPKTRMTNRFRPDSVITLVTSGE</sequence>
<feature type="non-terminal residue" evidence="22">
    <location>
        <position position="1"/>
    </location>
</feature>
<dbReference type="Pfam" id="PF00246">
    <property type="entry name" value="Peptidase_M14"/>
    <property type="match status" value="1"/>
</dbReference>
<feature type="compositionally biased region" description="Polar residues" evidence="20">
    <location>
        <begin position="606"/>
        <end position="621"/>
    </location>
</feature>
<comment type="similarity">
    <text evidence="5 19">Belongs to the peptidase M14 family.</text>
</comment>
<evidence type="ECO:0000256" key="8">
    <source>
        <dbReference type="ARBA" id="ARBA00022670"/>
    </source>
</evidence>
<dbReference type="Gene3D" id="3.40.630.10">
    <property type="entry name" value="Zn peptidases"/>
    <property type="match status" value="1"/>
</dbReference>
<evidence type="ECO:0000256" key="14">
    <source>
        <dbReference type="ARBA" id="ARBA00023273"/>
    </source>
</evidence>
<evidence type="ECO:0000256" key="6">
    <source>
        <dbReference type="ARBA" id="ARBA00022490"/>
    </source>
</evidence>
<proteinExistence type="inferred from homology"/>
<evidence type="ECO:0000256" key="19">
    <source>
        <dbReference type="PROSITE-ProRule" id="PRU01379"/>
    </source>
</evidence>
<name>A0A2G9S600_AQUCT</name>
<dbReference type="GO" id="GO:0006508">
    <property type="term" value="P:proteolysis"/>
    <property type="evidence" value="ECO:0007669"/>
    <property type="project" value="UniProtKB-KW"/>
</dbReference>
<feature type="non-terminal residue" evidence="22">
    <location>
        <position position="826"/>
    </location>
</feature>
<dbReference type="SUPFAM" id="SSF53187">
    <property type="entry name" value="Zn-dependent exopeptidases"/>
    <property type="match status" value="1"/>
</dbReference>
<evidence type="ECO:0000256" key="17">
    <source>
        <dbReference type="ARBA" id="ARBA00043071"/>
    </source>
</evidence>
<evidence type="ECO:0000259" key="21">
    <source>
        <dbReference type="PROSITE" id="PS52035"/>
    </source>
</evidence>
<dbReference type="GO" id="GO:0005814">
    <property type="term" value="C:centriole"/>
    <property type="evidence" value="ECO:0007669"/>
    <property type="project" value="UniProtKB-SubCell"/>
</dbReference>
<accession>A0A2G9S600</accession>
<dbReference type="Proteomes" id="UP000228934">
    <property type="component" value="Unassembled WGS sequence"/>
</dbReference>
<evidence type="ECO:0000256" key="1">
    <source>
        <dbReference type="ARBA" id="ARBA00001947"/>
    </source>
</evidence>
<feature type="region of interest" description="Disordered" evidence="20">
    <location>
        <begin position="546"/>
        <end position="565"/>
    </location>
</feature>
<evidence type="ECO:0000256" key="18">
    <source>
        <dbReference type="ARBA" id="ARBA00043107"/>
    </source>
</evidence>
<evidence type="ECO:0000256" key="10">
    <source>
        <dbReference type="ARBA" id="ARBA00022801"/>
    </source>
</evidence>
<dbReference type="CDD" id="cd06907">
    <property type="entry name" value="M14_AGBL2-3_like"/>
    <property type="match status" value="1"/>
</dbReference>
<dbReference type="AlphaFoldDB" id="A0A2G9S600"/>
<evidence type="ECO:0000256" key="7">
    <source>
        <dbReference type="ARBA" id="ARBA00022645"/>
    </source>
</evidence>
<keyword evidence="8" id="KW-0645">Protease</keyword>
<keyword evidence="7" id="KW-0121">Carboxypeptidase</keyword>
<reference evidence="23" key="1">
    <citation type="journal article" date="2017" name="Nat. Commun.">
        <title>The North American bullfrog draft genome provides insight into hormonal regulation of long noncoding RNA.</title>
        <authorList>
            <person name="Hammond S.A."/>
            <person name="Warren R.L."/>
            <person name="Vandervalk B.P."/>
            <person name="Kucuk E."/>
            <person name="Khan H."/>
            <person name="Gibb E.A."/>
            <person name="Pandoh P."/>
            <person name="Kirk H."/>
            <person name="Zhao Y."/>
            <person name="Jones M."/>
            <person name="Mungall A.J."/>
            <person name="Coope R."/>
            <person name="Pleasance S."/>
            <person name="Moore R.A."/>
            <person name="Holt R.A."/>
            <person name="Round J.M."/>
            <person name="Ohora S."/>
            <person name="Walle B.V."/>
            <person name="Veldhoen N."/>
            <person name="Helbing C.C."/>
            <person name="Birol I."/>
        </authorList>
    </citation>
    <scope>NUCLEOTIDE SEQUENCE [LARGE SCALE GENOMIC DNA]</scope>
</reference>
<feature type="domain" description="Peptidase M14" evidence="21">
    <location>
        <begin position="246"/>
        <end position="500"/>
    </location>
</feature>
<dbReference type="GO" id="GO:0004181">
    <property type="term" value="F:metallocarboxypeptidase activity"/>
    <property type="evidence" value="ECO:0007669"/>
    <property type="project" value="InterPro"/>
</dbReference>
<keyword evidence="10" id="KW-0378">Hydrolase</keyword>
<protein>
    <recommendedName>
        <fullName evidence="16">Cytosolic carboxypeptidase 2</fullName>
    </recommendedName>
    <alternativeName>
        <fullName evidence="18">ATP/GTP-binding protein-like 2</fullName>
    </alternativeName>
    <alternativeName>
        <fullName evidence="17">Protein deglutamylase CCP2</fullName>
    </alternativeName>
</protein>